<protein>
    <submittedName>
        <fullName evidence="1">Uncharacterized protein</fullName>
    </submittedName>
</protein>
<dbReference type="AlphaFoldDB" id="A0AAN6WIK8"/>
<sequence length="98" mass="11161">MIILIRILLSLIVAFLHCILLRAHIPRYLPTYAHPRRPLQRSPLFRVSVLQSQLFKRFLTSGCGAGLSRHPPPGCGQLLRNLARSLVRAMIYLDEECS</sequence>
<dbReference type="EMBL" id="MU864614">
    <property type="protein sequence ID" value="KAK4182763.1"/>
    <property type="molecule type" value="Genomic_DNA"/>
</dbReference>
<proteinExistence type="predicted"/>
<organism evidence="1 2">
    <name type="scientific">Podospora australis</name>
    <dbReference type="NCBI Taxonomy" id="1536484"/>
    <lineage>
        <taxon>Eukaryota</taxon>
        <taxon>Fungi</taxon>
        <taxon>Dikarya</taxon>
        <taxon>Ascomycota</taxon>
        <taxon>Pezizomycotina</taxon>
        <taxon>Sordariomycetes</taxon>
        <taxon>Sordariomycetidae</taxon>
        <taxon>Sordariales</taxon>
        <taxon>Podosporaceae</taxon>
        <taxon>Podospora</taxon>
    </lineage>
</organism>
<gene>
    <name evidence="1" type="ORF">QBC35DRAFT_509380</name>
</gene>
<dbReference type="Proteomes" id="UP001302126">
    <property type="component" value="Unassembled WGS sequence"/>
</dbReference>
<accession>A0AAN6WIK8</accession>
<reference evidence="1" key="1">
    <citation type="journal article" date="2023" name="Mol. Phylogenet. Evol.">
        <title>Genome-scale phylogeny and comparative genomics of the fungal order Sordariales.</title>
        <authorList>
            <person name="Hensen N."/>
            <person name="Bonometti L."/>
            <person name="Westerberg I."/>
            <person name="Brannstrom I.O."/>
            <person name="Guillou S."/>
            <person name="Cros-Aarteil S."/>
            <person name="Calhoun S."/>
            <person name="Haridas S."/>
            <person name="Kuo A."/>
            <person name="Mondo S."/>
            <person name="Pangilinan J."/>
            <person name="Riley R."/>
            <person name="LaButti K."/>
            <person name="Andreopoulos B."/>
            <person name="Lipzen A."/>
            <person name="Chen C."/>
            <person name="Yan M."/>
            <person name="Daum C."/>
            <person name="Ng V."/>
            <person name="Clum A."/>
            <person name="Steindorff A."/>
            <person name="Ohm R.A."/>
            <person name="Martin F."/>
            <person name="Silar P."/>
            <person name="Natvig D.O."/>
            <person name="Lalanne C."/>
            <person name="Gautier V."/>
            <person name="Ament-Velasquez S.L."/>
            <person name="Kruys A."/>
            <person name="Hutchinson M.I."/>
            <person name="Powell A.J."/>
            <person name="Barry K."/>
            <person name="Miller A.N."/>
            <person name="Grigoriev I.V."/>
            <person name="Debuchy R."/>
            <person name="Gladieux P."/>
            <person name="Hiltunen Thoren M."/>
            <person name="Johannesson H."/>
        </authorList>
    </citation>
    <scope>NUCLEOTIDE SEQUENCE</scope>
    <source>
        <strain evidence="1">PSN309</strain>
    </source>
</reference>
<reference evidence="1" key="2">
    <citation type="submission" date="2023-05" db="EMBL/GenBank/DDBJ databases">
        <authorList>
            <consortium name="Lawrence Berkeley National Laboratory"/>
            <person name="Steindorff A."/>
            <person name="Hensen N."/>
            <person name="Bonometti L."/>
            <person name="Westerberg I."/>
            <person name="Brannstrom I.O."/>
            <person name="Guillou S."/>
            <person name="Cros-Aarteil S."/>
            <person name="Calhoun S."/>
            <person name="Haridas S."/>
            <person name="Kuo A."/>
            <person name="Mondo S."/>
            <person name="Pangilinan J."/>
            <person name="Riley R."/>
            <person name="Labutti K."/>
            <person name="Andreopoulos B."/>
            <person name="Lipzen A."/>
            <person name="Chen C."/>
            <person name="Yanf M."/>
            <person name="Daum C."/>
            <person name="Ng V."/>
            <person name="Clum A."/>
            <person name="Ohm R."/>
            <person name="Martin F."/>
            <person name="Silar P."/>
            <person name="Natvig D."/>
            <person name="Lalanne C."/>
            <person name="Gautier V."/>
            <person name="Ament-Velasquez S.L."/>
            <person name="Kruys A."/>
            <person name="Hutchinson M.I."/>
            <person name="Powell A.J."/>
            <person name="Barry K."/>
            <person name="Miller A.N."/>
            <person name="Grigoriev I.V."/>
            <person name="Debuchy R."/>
            <person name="Gladieux P."/>
            <person name="Thoren M.H."/>
            <person name="Johannesson H."/>
        </authorList>
    </citation>
    <scope>NUCLEOTIDE SEQUENCE</scope>
    <source>
        <strain evidence="1">PSN309</strain>
    </source>
</reference>
<evidence type="ECO:0000313" key="2">
    <source>
        <dbReference type="Proteomes" id="UP001302126"/>
    </source>
</evidence>
<evidence type="ECO:0000313" key="1">
    <source>
        <dbReference type="EMBL" id="KAK4182763.1"/>
    </source>
</evidence>
<name>A0AAN6WIK8_9PEZI</name>
<keyword evidence="2" id="KW-1185">Reference proteome</keyword>
<comment type="caution">
    <text evidence="1">The sequence shown here is derived from an EMBL/GenBank/DDBJ whole genome shotgun (WGS) entry which is preliminary data.</text>
</comment>